<dbReference type="Proteomes" id="UP000235533">
    <property type="component" value="Unassembled WGS sequence"/>
</dbReference>
<name>A0A2N7JR83_VIBSP</name>
<comment type="caution">
    <text evidence="1">The sequence shown here is derived from an EMBL/GenBank/DDBJ whole genome shotgun (WGS) entry which is preliminary data.</text>
</comment>
<dbReference type="EMBL" id="MCZF01000114">
    <property type="protein sequence ID" value="PMM53566.1"/>
    <property type="molecule type" value="Genomic_DNA"/>
</dbReference>
<proteinExistence type="predicted"/>
<evidence type="ECO:0000313" key="2">
    <source>
        <dbReference type="Proteomes" id="UP000235533"/>
    </source>
</evidence>
<sequence length="63" mass="7612">MTENKIRGLKPNGTKTYYKDFLPMSMGALNAITMKIKMQYYKRSYWNILFRTKMKDARKNLIR</sequence>
<organism evidence="1 2">
    <name type="scientific">Vibrio splendidus</name>
    <dbReference type="NCBI Taxonomy" id="29497"/>
    <lineage>
        <taxon>Bacteria</taxon>
        <taxon>Pseudomonadati</taxon>
        <taxon>Pseudomonadota</taxon>
        <taxon>Gammaproteobacteria</taxon>
        <taxon>Vibrionales</taxon>
        <taxon>Vibrionaceae</taxon>
        <taxon>Vibrio</taxon>
    </lineage>
</organism>
<evidence type="ECO:0000313" key="1">
    <source>
        <dbReference type="EMBL" id="PMM53566.1"/>
    </source>
</evidence>
<dbReference type="AlphaFoldDB" id="A0A2N7JR83"/>
<protein>
    <submittedName>
        <fullName evidence="1">Uncharacterized protein</fullName>
    </submittedName>
</protein>
<reference evidence="2" key="1">
    <citation type="submission" date="2016-07" db="EMBL/GenBank/DDBJ databases">
        <title>Nontailed viruses are major unrecognized killers of bacteria in the ocean.</title>
        <authorList>
            <person name="Kauffman K."/>
            <person name="Hussain F."/>
            <person name="Yang J."/>
            <person name="Arevalo P."/>
            <person name="Brown J."/>
            <person name="Cutler M."/>
            <person name="Kelly L."/>
            <person name="Polz M.F."/>
        </authorList>
    </citation>
    <scope>NUCLEOTIDE SEQUENCE [LARGE SCALE GENOMIC DNA]</scope>
    <source>
        <strain evidence="2">10N.261.48.B5</strain>
    </source>
</reference>
<gene>
    <name evidence="1" type="ORF">BCT54_03615</name>
</gene>
<accession>A0A2N7JR83</accession>